<dbReference type="PANTHER" id="PTHR45661">
    <property type="entry name" value="SURFACE ANTIGEN"/>
    <property type="match status" value="1"/>
</dbReference>
<protein>
    <submittedName>
        <fullName evidence="2">Uncharacterized protein</fullName>
    </submittedName>
</protein>
<evidence type="ECO:0000313" key="2">
    <source>
        <dbReference type="EMBL" id="CAJ1943361.1"/>
    </source>
</evidence>
<dbReference type="Proteomes" id="UP001295423">
    <property type="component" value="Unassembled WGS sequence"/>
</dbReference>
<dbReference type="InterPro" id="IPR026906">
    <property type="entry name" value="LRR_5"/>
</dbReference>
<keyword evidence="3" id="KW-1185">Reference proteome</keyword>
<gene>
    <name evidence="2" type="ORF">CYCCA115_LOCUS8401</name>
</gene>
<evidence type="ECO:0000313" key="3">
    <source>
        <dbReference type="Proteomes" id="UP001295423"/>
    </source>
</evidence>
<name>A0AAD2CR13_9STRA</name>
<accession>A0AAD2CR13</accession>
<dbReference type="InterPro" id="IPR032675">
    <property type="entry name" value="LRR_dom_sf"/>
</dbReference>
<dbReference type="InterPro" id="IPR053139">
    <property type="entry name" value="Surface_bspA-like"/>
</dbReference>
<dbReference type="EMBL" id="CAKOGP040001113">
    <property type="protein sequence ID" value="CAJ1943361.1"/>
    <property type="molecule type" value="Genomic_DNA"/>
</dbReference>
<feature type="region of interest" description="Disordered" evidence="1">
    <location>
        <begin position="1"/>
        <end position="21"/>
    </location>
</feature>
<proteinExistence type="predicted"/>
<reference evidence="2" key="1">
    <citation type="submission" date="2023-08" db="EMBL/GenBank/DDBJ databases">
        <authorList>
            <person name="Audoor S."/>
            <person name="Bilcke G."/>
        </authorList>
    </citation>
    <scope>NUCLEOTIDE SEQUENCE</scope>
</reference>
<evidence type="ECO:0000256" key="1">
    <source>
        <dbReference type="SAM" id="MobiDB-lite"/>
    </source>
</evidence>
<comment type="caution">
    <text evidence="2">The sequence shown here is derived from an EMBL/GenBank/DDBJ whole genome shotgun (WGS) entry which is preliminary data.</text>
</comment>
<organism evidence="2 3">
    <name type="scientific">Cylindrotheca closterium</name>
    <dbReference type="NCBI Taxonomy" id="2856"/>
    <lineage>
        <taxon>Eukaryota</taxon>
        <taxon>Sar</taxon>
        <taxon>Stramenopiles</taxon>
        <taxon>Ochrophyta</taxon>
        <taxon>Bacillariophyta</taxon>
        <taxon>Bacillariophyceae</taxon>
        <taxon>Bacillariophycidae</taxon>
        <taxon>Bacillariales</taxon>
        <taxon>Bacillariaceae</taxon>
        <taxon>Cylindrotheca</taxon>
    </lineage>
</organism>
<sequence>MLHDMEDMIQNESEDANNNNKEPSIYYCGADTSIGQIQPDVTHVIVNSLVKEIERCAFENCSDLKRVDFLNEGVSSLATVGHRSFQNCSSLVELDLPDGLDTIAGCAFMNCHALEKVRAPKTLGRVGEAAFQGCSSLKSIQHLDGLRFIGFKAFAYCESLTDIHLPEGLKYMGQSAFINCRSLRKVSIPSTLELLWNRTFNMCISLTEVKLHEGLKTIFRSAFDGCIELKAIDIPFTVETIEEEAFASCTSLRSVTLREGVTTIGKRAFAHCEALPCVSVPGSVYSIGNAAFQGCLALVDVDLREGLVGIGISAFSGCQSICGISLPQSLNVLRGTAFRDCSSLLGVEIPKGSDLTIYRDESAFRKSPCFYGCTELVTVSIPSSMEQTADYAFSKCPKLHHGGGGDDDIDEYEYQPHKLRDRFDTLPVHQCCYHASETSLDELVEVINDSSSSSNDDNLVDAYGMTPLHIVATSARLRGDMLRILLDRYSSEVVFRPDGFRRTMMDYLMMQRSVKAIALIQTTLKCVLPRAMHGCSLDTWRNHLLDYVDSTPWEGDNNNNNERWLCYQAIMKNFAQFMKMETTSILELALWKMKIIALHLESSDFGEVARTSCRWKCGSDVVMGNVMEYAWDDQSELLLVSKMLPLCSRFDESVE</sequence>
<dbReference type="PANTHER" id="PTHR45661:SF3">
    <property type="entry name" value="IG-LIKE DOMAIN-CONTAINING PROTEIN"/>
    <property type="match status" value="1"/>
</dbReference>
<dbReference type="AlphaFoldDB" id="A0AAD2CR13"/>
<dbReference type="Gene3D" id="3.80.10.10">
    <property type="entry name" value="Ribonuclease Inhibitor"/>
    <property type="match status" value="2"/>
</dbReference>
<dbReference type="SUPFAM" id="SSF52058">
    <property type="entry name" value="L domain-like"/>
    <property type="match status" value="1"/>
</dbReference>
<dbReference type="Pfam" id="PF13306">
    <property type="entry name" value="LRR_5"/>
    <property type="match status" value="3"/>
</dbReference>